<comment type="similarity">
    <text evidence="1">Belongs to the low molecular weight phosphotyrosine protein phosphatase family.</text>
</comment>
<keyword evidence="3" id="KW-0378">Hydrolase</keyword>
<keyword evidence="8" id="KW-1185">Reference proteome</keyword>
<evidence type="ECO:0000313" key="7">
    <source>
        <dbReference type="EMBL" id="QJQ32469.1"/>
    </source>
</evidence>
<evidence type="ECO:0000256" key="1">
    <source>
        <dbReference type="ARBA" id="ARBA00011063"/>
    </source>
</evidence>
<dbReference type="RefSeq" id="WP_169945760.1">
    <property type="nucleotide sequence ID" value="NZ_CP053015.1"/>
</dbReference>
<proteinExistence type="inferred from homology"/>
<dbReference type="InterPro" id="IPR023485">
    <property type="entry name" value="Ptyr_pPase"/>
</dbReference>
<dbReference type="InterPro" id="IPR036196">
    <property type="entry name" value="Ptyr_pPase_sf"/>
</dbReference>
<dbReference type="KEGG" id="slan:GV829_08420"/>
<dbReference type="Gene3D" id="3.40.50.2300">
    <property type="match status" value="1"/>
</dbReference>
<feature type="active site" evidence="5">
    <location>
        <position position="28"/>
    </location>
</feature>
<dbReference type="InterPro" id="IPR050438">
    <property type="entry name" value="LMW_PTPase"/>
</dbReference>
<gene>
    <name evidence="7" type="ORF">GV829_08420</name>
</gene>
<accession>A0A6M4AWP2</accession>
<name>A0A6M4AWP2_9SPHN</name>
<dbReference type="SMART" id="SM00226">
    <property type="entry name" value="LMWPc"/>
    <property type="match status" value="1"/>
</dbReference>
<dbReference type="PANTHER" id="PTHR11717">
    <property type="entry name" value="LOW MOLECULAR WEIGHT PROTEIN TYROSINE PHOSPHATASE"/>
    <property type="match status" value="1"/>
</dbReference>
<evidence type="ECO:0000259" key="6">
    <source>
        <dbReference type="SMART" id="SM00226"/>
    </source>
</evidence>
<sequence length="167" mass="18029">MTDAAESRTHGSAARPALLFVCLGNICRSPLAELAMRVETARLGLDWHIDSAGTGDWHIGNPPDPRARAEARRQGHGIDHYRARQISTDDFYRFTHIIALDAQNLADVRAMAPPAAPAQVSLFLNHVPGREGEGVFDPYHGDATAFAETWADVSTGAAHILAALLRG</sequence>
<dbReference type="CDD" id="cd16343">
    <property type="entry name" value="LMWPTP"/>
    <property type="match status" value="1"/>
</dbReference>
<dbReference type="GO" id="GO:0004725">
    <property type="term" value="F:protein tyrosine phosphatase activity"/>
    <property type="evidence" value="ECO:0007669"/>
    <property type="project" value="UniProtKB-EC"/>
</dbReference>
<dbReference type="Pfam" id="PF01451">
    <property type="entry name" value="LMWPc"/>
    <property type="match status" value="1"/>
</dbReference>
<feature type="domain" description="Phosphotyrosine protein phosphatase I" evidence="6">
    <location>
        <begin position="16"/>
        <end position="163"/>
    </location>
</feature>
<dbReference type="Proteomes" id="UP000503018">
    <property type="component" value="Chromosome"/>
</dbReference>
<dbReference type="PANTHER" id="PTHR11717:SF7">
    <property type="entry name" value="LOW MOLECULAR WEIGHT PHOSPHOTYROSINE PROTEIN PHOSPHATASE"/>
    <property type="match status" value="1"/>
</dbReference>
<dbReference type="AlphaFoldDB" id="A0A6M4AWP2"/>
<feature type="active site" description="Proton donor" evidence="5">
    <location>
        <position position="137"/>
    </location>
</feature>
<dbReference type="EC" id="3.1.3.48" evidence="2"/>
<evidence type="ECO:0000256" key="2">
    <source>
        <dbReference type="ARBA" id="ARBA00013064"/>
    </source>
</evidence>
<dbReference type="EMBL" id="CP053015">
    <property type="protein sequence ID" value="QJQ32469.1"/>
    <property type="molecule type" value="Genomic_DNA"/>
</dbReference>
<evidence type="ECO:0000256" key="5">
    <source>
        <dbReference type="PIRSR" id="PIRSR617867-1"/>
    </source>
</evidence>
<feature type="active site" description="Nucleophile" evidence="5">
    <location>
        <position position="22"/>
    </location>
</feature>
<dbReference type="SUPFAM" id="SSF52788">
    <property type="entry name" value="Phosphotyrosine protein phosphatases I"/>
    <property type="match status" value="1"/>
</dbReference>
<dbReference type="PRINTS" id="PR00719">
    <property type="entry name" value="LMWPTPASE"/>
</dbReference>
<evidence type="ECO:0000256" key="4">
    <source>
        <dbReference type="ARBA" id="ARBA00022912"/>
    </source>
</evidence>
<organism evidence="7 8">
    <name type="scientific">Sphingomonas lacunae</name>
    <dbReference type="NCBI Taxonomy" id="2698828"/>
    <lineage>
        <taxon>Bacteria</taxon>
        <taxon>Pseudomonadati</taxon>
        <taxon>Pseudomonadota</taxon>
        <taxon>Alphaproteobacteria</taxon>
        <taxon>Sphingomonadales</taxon>
        <taxon>Sphingomonadaceae</taxon>
        <taxon>Sphingomonas</taxon>
    </lineage>
</organism>
<reference evidence="7 8" key="1">
    <citation type="submission" date="2020-01" db="EMBL/GenBank/DDBJ databases">
        <title>Sphingomonas sp. strain CSW-10.</title>
        <authorList>
            <person name="Chen W.-M."/>
        </authorList>
    </citation>
    <scope>NUCLEOTIDE SEQUENCE [LARGE SCALE GENOMIC DNA]</scope>
    <source>
        <strain evidence="7 8">CSW-10</strain>
    </source>
</reference>
<keyword evidence="4" id="KW-0904">Protein phosphatase</keyword>
<dbReference type="InterPro" id="IPR017867">
    <property type="entry name" value="Tyr_phospatase_low_mol_wt"/>
</dbReference>
<protein>
    <recommendedName>
        <fullName evidence="2">protein-tyrosine-phosphatase</fullName>
        <ecNumber evidence="2">3.1.3.48</ecNumber>
    </recommendedName>
</protein>
<evidence type="ECO:0000256" key="3">
    <source>
        <dbReference type="ARBA" id="ARBA00022801"/>
    </source>
</evidence>
<evidence type="ECO:0000313" key="8">
    <source>
        <dbReference type="Proteomes" id="UP000503018"/>
    </source>
</evidence>